<dbReference type="GO" id="GO:0003723">
    <property type="term" value="F:RNA binding"/>
    <property type="evidence" value="ECO:0007669"/>
    <property type="project" value="UniProtKB-KW"/>
</dbReference>
<dbReference type="GO" id="GO:0005737">
    <property type="term" value="C:cytoplasm"/>
    <property type="evidence" value="ECO:0007669"/>
    <property type="project" value="UniProtKB-ARBA"/>
</dbReference>
<organism evidence="4 5">
    <name type="scientific">Heterodera schachtii</name>
    <name type="common">Sugarbeet cyst nematode worm</name>
    <name type="synonym">Tylenchus schachtii</name>
    <dbReference type="NCBI Taxonomy" id="97005"/>
    <lineage>
        <taxon>Eukaryota</taxon>
        <taxon>Metazoa</taxon>
        <taxon>Ecdysozoa</taxon>
        <taxon>Nematoda</taxon>
        <taxon>Chromadorea</taxon>
        <taxon>Rhabditida</taxon>
        <taxon>Tylenchina</taxon>
        <taxon>Tylenchomorpha</taxon>
        <taxon>Tylenchoidea</taxon>
        <taxon>Heteroderidae</taxon>
        <taxon>Heteroderinae</taxon>
        <taxon>Heterodera</taxon>
    </lineage>
</organism>
<evidence type="ECO:0000313" key="4">
    <source>
        <dbReference type="EMBL" id="KAL3079840.1"/>
    </source>
</evidence>
<dbReference type="SUPFAM" id="SSF54427">
    <property type="entry name" value="NTF2-like"/>
    <property type="match status" value="1"/>
</dbReference>
<keyword evidence="5" id="KW-1185">Reference proteome</keyword>
<dbReference type="Pfam" id="PF02136">
    <property type="entry name" value="NTF2"/>
    <property type="match status" value="1"/>
</dbReference>
<dbReference type="PANTHER" id="PTHR10693">
    <property type="entry name" value="RAS GTPASE-ACTIVATING PROTEIN-BINDING PROTEIN"/>
    <property type="match status" value="1"/>
</dbReference>
<evidence type="ECO:0000259" key="3">
    <source>
        <dbReference type="PROSITE" id="PS50177"/>
    </source>
</evidence>
<dbReference type="InterPro" id="IPR002075">
    <property type="entry name" value="NTF2_dom"/>
</dbReference>
<name>A0ABD2IQJ4_HETSC</name>
<dbReference type="Gene3D" id="3.10.450.50">
    <property type="match status" value="1"/>
</dbReference>
<dbReference type="Proteomes" id="UP001620645">
    <property type="component" value="Unassembled WGS sequence"/>
</dbReference>
<evidence type="ECO:0000256" key="2">
    <source>
        <dbReference type="SAM" id="MobiDB-lite"/>
    </source>
</evidence>
<dbReference type="InterPro" id="IPR039539">
    <property type="entry name" value="Ras_GTPase_bind_prot"/>
</dbReference>
<dbReference type="PANTHER" id="PTHR10693:SF20">
    <property type="entry name" value="AT27578P"/>
    <property type="match status" value="1"/>
</dbReference>
<sequence>MVEKENDIAAAVPNNAENNGHVEAVDPSVSKSAKEVPNNTEKHSAEDLMGLARLFLKEYYTKLSDRPSEAGIFYGDDSHFVHADVEETGRENIQRAIGNMGFEDCKARFYSLKTVSLPMQGDNAKLIQVCGELTLVKAAVQKQQPVLPRRFVQTIILAHQTPTVLYVKSDVFQWLDTAFLVTVSEKYNAANNAGATVPSPPTTVAEQQQPLENGGGQVAPSPMVNGGSGKLHQIVVESEPKKASVVVDHSPQKEPEKKTAAPSDAAPTVVDSLPSPTSTPNKKDEVAAISTVAPPSSVVDVPKPVDIAPPPSLSQPVAATVAAAPPPTTEQQPKPVVVTTAVANNTNNSLAQKPKSVVAGSYAAIAAAARGNGPNNVDNIVTVHVPAAVAATNGPTAPTPSKEMPQHNNNIAKHNPEHQIAVKQQQHPPPSLPPVLNVAPRREWTHRIYFSQLTKPGRFVDFKLGQQELMREIQAITDGVEFVGIKPNSLRREYRTAFGFIDFTTAADMQAVYDACKRDSNTGAFVFNVQIPAFDFNGGLLLSADKTNNLGGGVYK</sequence>
<feature type="domain" description="NTF2" evidence="3">
    <location>
        <begin position="51"/>
        <end position="174"/>
    </location>
</feature>
<evidence type="ECO:0000256" key="1">
    <source>
        <dbReference type="ARBA" id="ARBA00022884"/>
    </source>
</evidence>
<gene>
    <name evidence="4" type="ORF">niasHS_014122</name>
</gene>
<dbReference type="PROSITE" id="PS50177">
    <property type="entry name" value="NTF2_DOMAIN"/>
    <property type="match status" value="1"/>
</dbReference>
<comment type="caution">
    <text evidence="4">The sequence shown here is derived from an EMBL/GenBank/DDBJ whole genome shotgun (WGS) entry which is preliminary data.</text>
</comment>
<feature type="region of interest" description="Disordered" evidence="2">
    <location>
        <begin position="1"/>
        <end position="43"/>
    </location>
</feature>
<feature type="compositionally biased region" description="Polar residues" evidence="2">
    <location>
        <begin position="202"/>
        <end position="211"/>
    </location>
</feature>
<evidence type="ECO:0000313" key="5">
    <source>
        <dbReference type="Proteomes" id="UP001620645"/>
    </source>
</evidence>
<dbReference type="EMBL" id="JBICCN010000300">
    <property type="protein sequence ID" value="KAL3079840.1"/>
    <property type="molecule type" value="Genomic_DNA"/>
</dbReference>
<feature type="region of interest" description="Disordered" evidence="2">
    <location>
        <begin position="193"/>
        <end position="218"/>
    </location>
</feature>
<reference evidence="4 5" key="1">
    <citation type="submission" date="2024-10" db="EMBL/GenBank/DDBJ databases">
        <authorList>
            <person name="Kim D."/>
        </authorList>
    </citation>
    <scope>NUCLEOTIDE SEQUENCE [LARGE SCALE GENOMIC DNA]</scope>
    <source>
        <strain evidence="4">Taebaek</strain>
    </source>
</reference>
<protein>
    <recommendedName>
        <fullName evidence="3">NTF2 domain-containing protein</fullName>
    </recommendedName>
</protein>
<dbReference type="InterPro" id="IPR018222">
    <property type="entry name" value="Nuclear_transport_factor_2_euk"/>
</dbReference>
<feature type="compositionally biased region" description="Basic and acidic residues" evidence="2">
    <location>
        <begin position="250"/>
        <end position="259"/>
    </location>
</feature>
<feature type="region of interest" description="Disordered" evidence="2">
    <location>
        <begin position="240"/>
        <end position="284"/>
    </location>
</feature>
<accession>A0ABD2IQJ4</accession>
<keyword evidence="1" id="KW-0694">RNA-binding</keyword>
<dbReference type="InterPro" id="IPR032710">
    <property type="entry name" value="NTF2-like_dom_sf"/>
</dbReference>
<dbReference type="AlphaFoldDB" id="A0ABD2IQJ4"/>
<proteinExistence type="predicted"/>